<comment type="caution">
    <text evidence="2">The sequence shown here is derived from an EMBL/GenBank/DDBJ whole genome shotgun (WGS) entry which is preliminary data.</text>
</comment>
<organism evidence="2 3">
    <name type="scientific">Rubroshorea leprosula</name>
    <dbReference type="NCBI Taxonomy" id="152421"/>
    <lineage>
        <taxon>Eukaryota</taxon>
        <taxon>Viridiplantae</taxon>
        <taxon>Streptophyta</taxon>
        <taxon>Embryophyta</taxon>
        <taxon>Tracheophyta</taxon>
        <taxon>Spermatophyta</taxon>
        <taxon>Magnoliopsida</taxon>
        <taxon>eudicotyledons</taxon>
        <taxon>Gunneridae</taxon>
        <taxon>Pentapetalae</taxon>
        <taxon>rosids</taxon>
        <taxon>malvids</taxon>
        <taxon>Malvales</taxon>
        <taxon>Dipterocarpaceae</taxon>
        <taxon>Rubroshorea</taxon>
    </lineage>
</organism>
<feature type="signal peptide" evidence="1">
    <location>
        <begin position="1"/>
        <end position="24"/>
    </location>
</feature>
<dbReference type="EMBL" id="BPVZ01000046">
    <property type="protein sequence ID" value="GKV17003.1"/>
    <property type="molecule type" value="Genomic_DNA"/>
</dbReference>
<proteinExistence type="predicted"/>
<dbReference type="AlphaFoldDB" id="A0AAV5JQT7"/>
<evidence type="ECO:0000256" key="1">
    <source>
        <dbReference type="SAM" id="SignalP"/>
    </source>
</evidence>
<accession>A0AAV5JQT7</accession>
<evidence type="ECO:0000313" key="2">
    <source>
        <dbReference type="EMBL" id="GKV17003.1"/>
    </source>
</evidence>
<evidence type="ECO:0000313" key="3">
    <source>
        <dbReference type="Proteomes" id="UP001054252"/>
    </source>
</evidence>
<dbReference type="Proteomes" id="UP001054252">
    <property type="component" value="Unassembled WGS sequence"/>
</dbReference>
<name>A0AAV5JQT7_9ROSI</name>
<keyword evidence="1" id="KW-0732">Signal</keyword>
<reference evidence="2 3" key="1">
    <citation type="journal article" date="2021" name="Commun. Biol.">
        <title>The genome of Shorea leprosula (Dipterocarpaceae) highlights the ecological relevance of drought in aseasonal tropical rainforests.</title>
        <authorList>
            <person name="Ng K.K.S."/>
            <person name="Kobayashi M.J."/>
            <person name="Fawcett J.A."/>
            <person name="Hatakeyama M."/>
            <person name="Paape T."/>
            <person name="Ng C.H."/>
            <person name="Ang C.C."/>
            <person name="Tnah L.H."/>
            <person name="Lee C.T."/>
            <person name="Nishiyama T."/>
            <person name="Sese J."/>
            <person name="O'Brien M.J."/>
            <person name="Copetti D."/>
            <person name="Mohd Noor M.I."/>
            <person name="Ong R.C."/>
            <person name="Putra M."/>
            <person name="Sireger I.Z."/>
            <person name="Indrioko S."/>
            <person name="Kosugi Y."/>
            <person name="Izuno A."/>
            <person name="Isagi Y."/>
            <person name="Lee S.L."/>
            <person name="Shimizu K.K."/>
        </authorList>
    </citation>
    <scope>NUCLEOTIDE SEQUENCE [LARGE SCALE GENOMIC DNA]</scope>
    <source>
        <strain evidence="2">214</strain>
    </source>
</reference>
<gene>
    <name evidence="2" type="ORF">SLEP1_g27563</name>
</gene>
<sequence length="108" mass="11659">MKKRSLGFLLAVLLILLIGEVLEAASIPGGSISTTSIADFIGHEEFLMESDINARLLGAKGDICSDYAALKKPPVKGCYSKHVGNGQPIRCKPEERCRRGTSQASLLW</sequence>
<keyword evidence="3" id="KW-1185">Reference proteome</keyword>
<feature type="chain" id="PRO_5043808933" evidence="1">
    <location>
        <begin position="25"/>
        <end position="108"/>
    </location>
</feature>
<protein>
    <submittedName>
        <fullName evidence="2">Uncharacterized protein</fullName>
    </submittedName>
</protein>